<accession>A0AC35GUH9</accession>
<proteinExistence type="predicted"/>
<name>A0AC35GUH9_9BILA</name>
<reference evidence="2" key="1">
    <citation type="submission" date="2022-11" db="UniProtKB">
        <authorList>
            <consortium name="WormBaseParasite"/>
        </authorList>
    </citation>
    <scope>IDENTIFICATION</scope>
</reference>
<dbReference type="Proteomes" id="UP000887580">
    <property type="component" value="Unplaced"/>
</dbReference>
<evidence type="ECO:0000313" key="1">
    <source>
        <dbReference type="Proteomes" id="UP000887580"/>
    </source>
</evidence>
<protein>
    <submittedName>
        <fullName evidence="2">Lipid-binding serum glycoprotein C-terminal domain-containing protein</fullName>
    </submittedName>
</protein>
<sequence>MLYLRLFCLISLSFGVLSQSNSKNFVSPKHQRPKQRGYLTEPNFAGNLPQLSPNIIPLPSFQDTLPNLLSSQIAVKDIPSDEIIKSSLPSIRARLNKPAFEYLSTLLPPIIDNQIKKARISPIKTCPPILDGCVYVNNIYVSRYRCPQNVVIYPSPPDQLVLTVENFDFGITGNLGGYIKILRRKLFGIVQVNAHQVSVIVAIKIIRGQTGAPMVEMVDCQVTVGIADAYVEHGGLLGIIANKIFRQTISKQAKDLIPEKVCETIPMIINEKLNSRLASLPRILEFTQLLQAIGGPLDFTQGSITNGCGNPCRSAGKTRKAIKPLSLSKAANRGKRSPYAKPLASTLPRSYVVLRGSKQYVPKKNALGVYTANEDHHRRQITKARAYAANVQFIENGEQSPCASCGGVESSPNPFCQFKQMLALLDIRKLNGITLSIDFLKTYASSLDYNLDLNGIFSSGSLDDFPYEPYPVEFPRKIGIRMVEGLINEYTINTLLHSLTKNGFFAFALGPGTPKIGSFLKTTCNDDPADYGTDDENEQKTRSLISVFRRHRRQTSFDNALANFGVCLGDLLPSLKRFYPNQDIIIQIYLEQDPILALSIIRGGTAILDLLAMADFTTESGATLGSLRIKANLEVQIRFGNSEILGHGEITQFRLSNPDGLFGISQIALDKVGEIGQAILEKTLNQMLQNGIPIQFSTSNLGIPLEIIDPQIKIIEHAIHLETDFTLSESILKEFTGDGNCRR</sequence>
<organism evidence="1 2">
    <name type="scientific">Panagrolaimus sp. PS1159</name>
    <dbReference type="NCBI Taxonomy" id="55785"/>
    <lineage>
        <taxon>Eukaryota</taxon>
        <taxon>Metazoa</taxon>
        <taxon>Ecdysozoa</taxon>
        <taxon>Nematoda</taxon>
        <taxon>Chromadorea</taxon>
        <taxon>Rhabditida</taxon>
        <taxon>Tylenchina</taxon>
        <taxon>Panagrolaimomorpha</taxon>
        <taxon>Panagrolaimoidea</taxon>
        <taxon>Panagrolaimidae</taxon>
        <taxon>Panagrolaimus</taxon>
    </lineage>
</organism>
<evidence type="ECO:0000313" key="2">
    <source>
        <dbReference type="WBParaSite" id="PS1159_v2.g8712.t1"/>
    </source>
</evidence>
<dbReference type="WBParaSite" id="PS1159_v2.g8712.t1">
    <property type="protein sequence ID" value="PS1159_v2.g8712.t1"/>
    <property type="gene ID" value="PS1159_v2.g8712"/>
</dbReference>